<keyword evidence="3" id="KW-0804">Transcription</keyword>
<evidence type="ECO:0000259" key="4">
    <source>
        <dbReference type="PROSITE" id="PS50995"/>
    </source>
</evidence>
<reference evidence="6" key="1">
    <citation type="journal article" date="2019" name="Int. J. Syst. Evol. Microbiol.">
        <title>The Global Catalogue of Microorganisms (GCM) 10K type strain sequencing project: providing services to taxonomists for standard genome sequencing and annotation.</title>
        <authorList>
            <consortium name="The Broad Institute Genomics Platform"/>
            <consortium name="The Broad Institute Genome Sequencing Center for Infectious Disease"/>
            <person name="Wu L."/>
            <person name="Ma J."/>
        </authorList>
    </citation>
    <scope>NUCLEOTIDE SEQUENCE [LARGE SCALE GENOMIC DNA]</scope>
    <source>
        <strain evidence="6">KCTC 62164</strain>
    </source>
</reference>
<evidence type="ECO:0000313" key="6">
    <source>
        <dbReference type="Proteomes" id="UP001595444"/>
    </source>
</evidence>
<gene>
    <name evidence="5" type="ORF">ACFOKA_08705</name>
</gene>
<dbReference type="PANTHER" id="PTHR42756">
    <property type="entry name" value="TRANSCRIPTIONAL REGULATOR, MARR"/>
    <property type="match status" value="1"/>
</dbReference>
<dbReference type="InterPro" id="IPR036388">
    <property type="entry name" value="WH-like_DNA-bd_sf"/>
</dbReference>
<proteinExistence type="predicted"/>
<evidence type="ECO:0000256" key="2">
    <source>
        <dbReference type="ARBA" id="ARBA00023125"/>
    </source>
</evidence>
<dbReference type="EMBL" id="JBHRSL010000006">
    <property type="protein sequence ID" value="MFC3051984.1"/>
    <property type="molecule type" value="Genomic_DNA"/>
</dbReference>
<dbReference type="InterPro" id="IPR036390">
    <property type="entry name" value="WH_DNA-bd_sf"/>
</dbReference>
<name>A0ABV7D4Q2_9PROT</name>
<sequence>MPQAKLTPNDMPHATIEDEHFDLEAWPFYWLSKAHGQYFAKLENALREVELDIPRWRVLMLLEPERARSVSYLASGAIIKVSTMTRIVQRMQEEGLVITRPRETDARVTEVLLTGNGRRARTLAWQKANGIFTHTFKDIPLDTITTLNDTLGVIVKNLEELP</sequence>
<evidence type="ECO:0000313" key="5">
    <source>
        <dbReference type="EMBL" id="MFC3051984.1"/>
    </source>
</evidence>
<dbReference type="RefSeq" id="WP_194215399.1">
    <property type="nucleotide sequence ID" value="NZ_CP061205.1"/>
</dbReference>
<keyword evidence="1" id="KW-0805">Transcription regulation</keyword>
<protein>
    <submittedName>
        <fullName evidence="5">MarR family winged helix-turn-helix transcriptional regulator</fullName>
    </submittedName>
</protein>
<dbReference type="InterPro" id="IPR000835">
    <property type="entry name" value="HTH_MarR-typ"/>
</dbReference>
<organism evidence="5 6">
    <name type="scientific">Kordiimonas pumila</name>
    <dbReference type="NCBI Taxonomy" id="2161677"/>
    <lineage>
        <taxon>Bacteria</taxon>
        <taxon>Pseudomonadati</taxon>
        <taxon>Pseudomonadota</taxon>
        <taxon>Alphaproteobacteria</taxon>
        <taxon>Kordiimonadales</taxon>
        <taxon>Kordiimonadaceae</taxon>
        <taxon>Kordiimonas</taxon>
    </lineage>
</organism>
<dbReference type="Gene3D" id="1.10.10.10">
    <property type="entry name" value="Winged helix-like DNA-binding domain superfamily/Winged helix DNA-binding domain"/>
    <property type="match status" value="1"/>
</dbReference>
<dbReference type="SUPFAM" id="SSF46785">
    <property type="entry name" value="Winged helix' DNA-binding domain"/>
    <property type="match status" value="1"/>
</dbReference>
<dbReference type="PROSITE" id="PS50995">
    <property type="entry name" value="HTH_MARR_2"/>
    <property type="match status" value="1"/>
</dbReference>
<keyword evidence="6" id="KW-1185">Reference proteome</keyword>
<feature type="domain" description="HTH marR-type" evidence="4">
    <location>
        <begin position="24"/>
        <end position="156"/>
    </location>
</feature>
<evidence type="ECO:0000256" key="3">
    <source>
        <dbReference type="ARBA" id="ARBA00023163"/>
    </source>
</evidence>
<evidence type="ECO:0000256" key="1">
    <source>
        <dbReference type="ARBA" id="ARBA00023015"/>
    </source>
</evidence>
<dbReference type="Pfam" id="PF01047">
    <property type="entry name" value="MarR"/>
    <property type="match status" value="1"/>
</dbReference>
<dbReference type="PANTHER" id="PTHR42756:SF1">
    <property type="entry name" value="TRANSCRIPTIONAL REPRESSOR OF EMRAB OPERON"/>
    <property type="match status" value="1"/>
</dbReference>
<dbReference type="Proteomes" id="UP001595444">
    <property type="component" value="Unassembled WGS sequence"/>
</dbReference>
<comment type="caution">
    <text evidence="5">The sequence shown here is derived from an EMBL/GenBank/DDBJ whole genome shotgun (WGS) entry which is preliminary data.</text>
</comment>
<accession>A0ABV7D4Q2</accession>
<dbReference type="SMART" id="SM00347">
    <property type="entry name" value="HTH_MARR"/>
    <property type="match status" value="1"/>
</dbReference>
<keyword evidence="2" id="KW-0238">DNA-binding</keyword>